<evidence type="ECO:0000256" key="9">
    <source>
        <dbReference type="ARBA" id="ARBA00022884"/>
    </source>
</evidence>
<dbReference type="CDD" id="cd21146">
    <property type="entry name" value="Nip7_N_euk"/>
    <property type="match status" value="1"/>
</dbReference>
<feature type="domain" description="PH" evidence="13">
    <location>
        <begin position="294"/>
        <end position="390"/>
    </location>
</feature>
<reference evidence="15" key="1">
    <citation type="submission" date="2021-11" db="EMBL/GenBank/DDBJ databases">
        <authorList>
            <person name="Schell T."/>
        </authorList>
    </citation>
    <scope>NUCLEOTIDE SEQUENCE</scope>
    <source>
        <strain evidence="15">M5</strain>
    </source>
</reference>
<dbReference type="Pfam" id="PF03657">
    <property type="entry name" value="UPF0113"/>
    <property type="match status" value="1"/>
</dbReference>
<dbReference type="CDD" id="cd07603">
    <property type="entry name" value="BAR_ACAPs"/>
    <property type="match status" value="1"/>
</dbReference>
<dbReference type="InterPro" id="IPR011993">
    <property type="entry name" value="PH-like_dom_sf"/>
</dbReference>
<evidence type="ECO:0000256" key="7">
    <source>
        <dbReference type="ARBA" id="ARBA00022771"/>
    </source>
</evidence>
<dbReference type="InterPro" id="IPR037278">
    <property type="entry name" value="ARFGAP/RecO"/>
</dbReference>
<accession>A0A8J2RVX0</accession>
<dbReference type="GO" id="GO:0042254">
    <property type="term" value="P:ribosome biogenesis"/>
    <property type="evidence" value="ECO:0007669"/>
    <property type="project" value="UniProtKB-KW"/>
</dbReference>
<dbReference type="Pfam" id="PF17833">
    <property type="entry name" value="pre-PUA_NIP7"/>
    <property type="match status" value="1"/>
</dbReference>
<dbReference type="Gene3D" id="1.20.1270.60">
    <property type="entry name" value="Arfaptin homology (AH) domain/BAR domain"/>
    <property type="match status" value="1"/>
</dbReference>
<comment type="similarity">
    <text evidence="3">Belongs to the NIP7 family.</text>
</comment>
<evidence type="ECO:0000259" key="14">
    <source>
        <dbReference type="PROSITE" id="PS50115"/>
    </source>
</evidence>
<dbReference type="Gene3D" id="2.30.130.10">
    <property type="entry name" value="PUA domain"/>
    <property type="match status" value="1"/>
</dbReference>
<dbReference type="Gene3D" id="3.10.450.220">
    <property type="match status" value="1"/>
</dbReference>
<keyword evidence="10" id="KW-0539">Nucleus</keyword>
<comment type="function">
    <text evidence="1">Required for proper 34S pre-rRNA processing and 60S ribosome subunit assembly.</text>
</comment>
<keyword evidence="9" id="KW-0694">RNA-binding</keyword>
<dbReference type="SUPFAM" id="SSF50729">
    <property type="entry name" value="PH domain-like"/>
    <property type="match status" value="1"/>
</dbReference>
<dbReference type="SMART" id="SM00233">
    <property type="entry name" value="PH"/>
    <property type="match status" value="1"/>
</dbReference>
<keyword evidence="7 11" id="KW-0863">Zinc-finger</keyword>
<feature type="compositionally biased region" description="Polar residues" evidence="12">
    <location>
        <begin position="410"/>
        <end position="421"/>
    </location>
</feature>
<sequence length="845" mass="94025">MKPIISYEECMRDSPKFRDALEENHANLDDLEIKIEKVLKNCNLTIEAGKTYLGFQSNLVQSMLQVSMHFKGDPAVSQALNKVANSLQETIKYHSILIDQTSRSVSRSLNNFLKKDLKQVKDSRQHFDKISADLDTALARHAQAPKNSNKNQIVAASGSSANTVLAASTLTLTHQQAGILPISGVDETSNVLIATRSCFRYTALDHLFTISLVQSKKRHEILDPLLSYMHAQSTFFHQGSDLFQDTDPFLKNIGSEVSRLREATNTLERELGNRHSVVTSKDLVPMLKSETLNGTRMEGYLFKRTTSPFKTWNRRWFAICSSQLIYRKRTGDREGTIMEQDLKLCSVRPLVDIDRRNCFEVISPTKSHVLQADSEEMFQVWIQAIQDEIGAAMQLMLSSRSSSGQSLASNESPRSNAKDSQNSNNSTTDSANTSKESSKDKILSDILAVVGNDRCCDCSAENPEWATCSGIHRSLGVHVSKVRSLTWDKWDGEVAQVMVSLGNSIVNSIYETKVDTAGDLSKPQPDSTQQMRDAWIQAKYVKKLFVDHRWAGDENLMQEAVIIPESGQVDPNWLLSKGAETGQIVWIARALALYADRNTTSGNTQERAPGSVTVLQYLLLNGAKINTRDAAGKTALLLATELGLPAQVGLLLKNRADQKIADNDGNTPLDVAVKTANADIVSFIGENVRLLIDRPDGAYCFRLHRDRVFYISEKLLKHAVSIDRDHLMSIGTCFGKFTKTRKFRLHITALDYLAPYAQYKIWLKPTAEQQFVYGNHIMKSGLGRISDSTAKYQGVVVYNMADIPLGFGVAAKATSECRHAEPMAIVCFHQADVGEYIRAEDTLVG</sequence>
<dbReference type="InterPro" id="IPR002478">
    <property type="entry name" value="PUA"/>
</dbReference>
<dbReference type="SUPFAM" id="SSF88802">
    <property type="entry name" value="Pre-PUA domain"/>
    <property type="match status" value="1"/>
</dbReference>
<evidence type="ECO:0000259" key="13">
    <source>
        <dbReference type="PROSITE" id="PS50003"/>
    </source>
</evidence>
<dbReference type="Proteomes" id="UP000789390">
    <property type="component" value="Unassembled WGS sequence"/>
</dbReference>
<dbReference type="InterPro" id="IPR045258">
    <property type="entry name" value="ACAP1/2/3-like"/>
</dbReference>
<evidence type="ECO:0000313" key="15">
    <source>
        <dbReference type="EMBL" id="CAH0109503.1"/>
    </source>
</evidence>
<dbReference type="PANTHER" id="PTHR23180:SF399">
    <property type="entry name" value="BLOWN FUSE, ISOFORM A-RELATED"/>
    <property type="match status" value="1"/>
</dbReference>
<dbReference type="Pfam" id="PF01412">
    <property type="entry name" value="ArfGap"/>
    <property type="match status" value="1"/>
</dbReference>
<dbReference type="InterPro" id="IPR038508">
    <property type="entry name" value="ArfGAP_dom_sf"/>
</dbReference>
<dbReference type="CDD" id="cd13250">
    <property type="entry name" value="PH_ACAP"/>
    <property type="match status" value="1"/>
</dbReference>
<dbReference type="PROSITE" id="PS50003">
    <property type="entry name" value="PH_DOMAIN"/>
    <property type="match status" value="1"/>
</dbReference>
<dbReference type="InterPro" id="IPR005155">
    <property type="entry name" value="UPF0113_PUA"/>
</dbReference>
<keyword evidence="16" id="KW-1185">Reference proteome</keyword>
<dbReference type="PANTHER" id="PTHR23180">
    <property type="entry name" value="CENTAURIN/ARF"/>
    <property type="match status" value="1"/>
</dbReference>
<dbReference type="PROSITE" id="PS50115">
    <property type="entry name" value="ARFGAP"/>
    <property type="match status" value="1"/>
</dbReference>
<comment type="caution">
    <text evidence="15">The sequence shown here is derived from an EMBL/GenBank/DDBJ whole genome shotgun (WGS) entry which is preliminary data.</text>
</comment>
<evidence type="ECO:0000256" key="4">
    <source>
        <dbReference type="ARBA" id="ARBA00018162"/>
    </source>
</evidence>
<dbReference type="InterPro" id="IPR015947">
    <property type="entry name" value="PUA-like_sf"/>
</dbReference>
<keyword evidence="8" id="KW-0862">Zinc</keyword>
<dbReference type="GO" id="GO:0008270">
    <property type="term" value="F:zinc ion binding"/>
    <property type="evidence" value="ECO:0007669"/>
    <property type="project" value="UniProtKB-KW"/>
</dbReference>
<dbReference type="Pfam" id="PF16746">
    <property type="entry name" value="BAR_3"/>
    <property type="match status" value="2"/>
</dbReference>
<dbReference type="Gene3D" id="1.10.220.150">
    <property type="entry name" value="Arf GTPase activating protein"/>
    <property type="match status" value="1"/>
</dbReference>
<evidence type="ECO:0000256" key="5">
    <source>
        <dbReference type="ARBA" id="ARBA00022517"/>
    </source>
</evidence>
<proteinExistence type="inferred from homology"/>
<evidence type="ECO:0000256" key="1">
    <source>
        <dbReference type="ARBA" id="ARBA00004087"/>
    </source>
</evidence>
<dbReference type="FunFam" id="2.30.29.30:FF:000384">
    <property type="entry name" value="Uncharacterized protein, isoform A"/>
    <property type="match status" value="1"/>
</dbReference>
<dbReference type="InterPro" id="IPR036974">
    <property type="entry name" value="PUA_sf"/>
</dbReference>
<protein>
    <recommendedName>
        <fullName evidence="4">60S ribosome subunit biogenesis protein NIP7 homolog</fullName>
    </recommendedName>
</protein>
<dbReference type="InterPro" id="IPR036770">
    <property type="entry name" value="Ankyrin_rpt-contain_sf"/>
</dbReference>
<organism evidence="15 16">
    <name type="scientific">Daphnia galeata</name>
    <dbReference type="NCBI Taxonomy" id="27404"/>
    <lineage>
        <taxon>Eukaryota</taxon>
        <taxon>Metazoa</taxon>
        <taxon>Ecdysozoa</taxon>
        <taxon>Arthropoda</taxon>
        <taxon>Crustacea</taxon>
        <taxon>Branchiopoda</taxon>
        <taxon>Diplostraca</taxon>
        <taxon>Cladocera</taxon>
        <taxon>Anomopoda</taxon>
        <taxon>Daphniidae</taxon>
        <taxon>Daphnia</taxon>
    </lineage>
</organism>
<evidence type="ECO:0000256" key="8">
    <source>
        <dbReference type="ARBA" id="ARBA00022833"/>
    </source>
</evidence>
<dbReference type="FunFam" id="2.30.130.10:FF:000002">
    <property type="entry name" value="60S ribosome subunit biogenesis protein NIP7 homolog"/>
    <property type="match status" value="1"/>
</dbReference>
<dbReference type="EMBL" id="CAKKLH010000292">
    <property type="protein sequence ID" value="CAH0109503.1"/>
    <property type="molecule type" value="Genomic_DNA"/>
</dbReference>
<evidence type="ECO:0000256" key="12">
    <source>
        <dbReference type="SAM" id="MobiDB-lite"/>
    </source>
</evidence>
<dbReference type="GO" id="GO:0003723">
    <property type="term" value="F:RNA binding"/>
    <property type="evidence" value="ECO:0007669"/>
    <property type="project" value="UniProtKB-KW"/>
</dbReference>
<dbReference type="InterPro" id="IPR040598">
    <property type="entry name" value="NIP7_N"/>
</dbReference>
<keyword evidence="5" id="KW-0690">Ribosome biogenesis</keyword>
<dbReference type="Gene3D" id="2.30.29.30">
    <property type="entry name" value="Pleckstrin-homology domain (PH domain)/Phosphotyrosine-binding domain (PTB)"/>
    <property type="match status" value="1"/>
</dbReference>
<evidence type="ECO:0000256" key="11">
    <source>
        <dbReference type="PROSITE-ProRule" id="PRU00288"/>
    </source>
</evidence>
<dbReference type="Pfam" id="PF00169">
    <property type="entry name" value="PH"/>
    <property type="match status" value="1"/>
</dbReference>
<dbReference type="CDD" id="cd21151">
    <property type="entry name" value="PUA_Nip7-like"/>
    <property type="match status" value="1"/>
</dbReference>
<dbReference type="InterPro" id="IPR004148">
    <property type="entry name" value="BAR_dom"/>
</dbReference>
<dbReference type="GO" id="GO:0005730">
    <property type="term" value="C:nucleolus"/>
    <property type="evidence" value="ECO:0007669"/>
    <property type="project" value="UniProtKB-SubCell"/>
</dbReference>
<dbReference type="InterPro" id="IPR027267">
    <property type="entry name" value="AH/BAR_dom_sf"/>
</dbReference>
<dbReference type="GO" id="GO:0005096">
    <property type="term" value="F:GTPase activator activity"/>
    <property type="evidence" value="ECO:0007669"/>
    <property type="project" value="InterPro"/>
</dbReference>
<evidence type="ECO:0000256" key="2">
    <source>
        <dbReference type="ARBA" id="ARBA00004604"/>
    </source>
</evidence>
<dbReference type="Gene3D" id="1.25.40.20">
    <property type="entry name" value="Ankyrin repeat-containing domain"/>
    <property type="match status" value="1"/>
</dbReference>
<dbReference type="SMART" id="SM00359">
    <property type="entry name" value="PUA"/>
    <property type="match status" value="1"/>
</dbReference>
<dbReference type="PRINTS" id="PR00405">
    <property type="entry name" value="REVINTRACTNG"/>
</dbReference>
<dbReference type="GO" id="GO:0005737">
    <property type="term" value="C:cytoplasm"/>
    <property type="evidence" value="ECO:0007669"/>
    <property type="project" value="InterPro"/>
</dbReference>
<dbReference type="InterPro" id="IPR001164">
    <property type="entry name" value="ArfGAP_dom"/>
</dbReference>
<evidence type="ECO:0000256" key="10">
    <source>
        <dbReference type="ARBA" id="ARBA00023242"/>
    </source>
</evidence>
<dbReference type="AlphaFoldDB" id="A0A8J2RVX0"/>
<dbReference type="OrthoDB" id="10070851at2759"/>
<dbReference type="SUPFAM" id="SSF57863">
    <property type="entry name" value="ArfGap/RecO-like zinc finger"/>
    <property type="match status" value="1"/>
</dbReference>
<feature type="compositionally biased region" description="Low complexity" evidence="12">
    <location>
        <begin position="422"/>
        <end position="434"/>
    </location>
</feature>
<feature type="domain" description="Arf-GAP" evidence="14">
    <location>
        <begin position="440"/>
        <end position="546"/>
    </location>
</feature>
<dbReference type="PROSITE" id="PS50890">
    <property type="entry name" value="PUA"/>
    <property type="match status" value="1"/>
</dbReference>
<comment type="subcellular location">
    <subcellularLocation>
        <location evidence="2">Nucleus</location>
        <location evidence="2">Nucleolus</location>
    </subcellularLocation>
</comment>
<feature type="region of interest" description="Disordered" evidence="12">
    <location>
        <begin position="402"/>
        <end position="438"/>
    </location>
</feature>
<evidence type="ECO:0000256" key="3">
    <source>
        <dbReference type="ARBA" id="ARBA00009895"/>
    </source>
</evidence>
<evidence type="ECO:0000256" key="6">
    <source>
        <dbReference type="ARBA" id="ARBA00022723"/>
    </source>
</evidence>
<keyword evidence="6" id="KW-0479">Metal-binding</keyword>
<dbReference type="InterPro" id="IPR001849">
    <property type="entry name" value="PH_domain"/>
</dbReference>
<dbReference type="FunFam" id="3.10.450.220:FF:000001">
    <property type="entry name" value="60S ribosome subunit biogenesis protein NIP7 homolog"/>
    <property type="match status" value="1"/>
</dbReference>
<dbReference type="InterPro" id="IPR055359">
    <property type="entry name" value="Nip7_N_euk"/>
</dbReference>
<name>A0A8J2RVX0_9CRUS</name>
<dbReference type="SUPFAM" id="SSF103657">
    <property type="entry name" value="BAR/IMD domain-like"/>
    <property type="match status" value="1"/>
</dbReference>
<dbReference type="SMART" id="SM00105">
    <property type="entry name" value="ArfGap"/>
    <property type="match status" value="1"/>
</dbReference>
<evidence type="ECO:0000313" key="16">
    <source>
        <dbReference type="Proteomes" id="UP000789390"/>
    </source>
</evidence>
<dbReference type="SUPFAM" id="SSF88697">
    <property type="entry name" value="PUA domain-like"/>
    <property type="match status" value="1"/>
</dbReference>
<dbReference type="SUPFAM" id="SSF48403">
    <property type="entry name" value="Ankyrin repeat"/>
    <property type="match status" value="1"/>
</dbReference>
<gene>
    <name evidence="15" type="ORF">DGAL_LOCUS12981</name>
</gene>